<dbReference type="PANTHER" id="PTHR44167">
    <property type="entry name" value="OVARIAN-SPECIFIC SERINE/THREONINE-PROTEIN KINASE LOK-RELATED"/>
    <property type="match status" value="1"/>
</dbReference>
<dbReference type="GO" id="GO:0005524">
    <property type="term" value="F:ATP binding"/>
    <property type="evidence" value="ECO:0007669"/>
    <property type="project" value="InterPro"/>
</dbReference>
<dbReference type="GO" id="GO:0044773">
    <property type="term" value="P:mitotic DNA damage checkpoint signaling"/>
    <property type="evidence" value="ECO:0007669"/>
    <property type="project" value="TreeGrafter"/>
</dbReference>
<dbReference type="CDD" id="cd00180">
    <property type="entry name" value="PKc"/>
    <property type="match status" value="1"/>
</dbReference>
<proteinExistence type="predicted"/>
<dbReference type="PROSITE" id="PS50011">
    <property type="entry name" value="PROTEIN_KINASE_DOM"/>
    <property type="match status" value="1"/>
</dbReference>
<reference evidence="2 3" key="1">
    <citation type="journal article" date="2018" name="Sci. Rep.">
        <title>Genome sequence of the cauliflower mushroom Sparassis crispa (Hanabiratake) and its association with beneficial usage.</title>
        <authorList>
            <person name="Kiyama R."/>
            <person name="Furutani Y."/>
            <person name="Kawaguchi K."/>
            <person name="Nakanishi T."/>
        </authorList>
    </citation>
    <scope>NUCLEOTIDE SEQUENCE [LARGE SCALE GENOMIC DNA]</scope>
</reference>
<dbReference type="SUPFAM" id="SSF56112">
    <property type="entry name" value="Protein kinase-like (PK-like)"/>
    <property type="match status" value="1"/>
</dbReference>
<keyword evidence="3" id="KW-1185">Reference proteome</keyword>
<dbReference type="EMBL" id="BFAD01000005">
    <property type="protein sequence ID" value="GBE83930.1"/>
    <property type="molecule type" value="Genomic_DNA"/>
</dbReference>
<dbReference type="Gene3D" id="1.10.510.10">
    <property type="entry name" value="Transferase(Phosphotransferase) domain 1"/>
    <property type="match status" value="1"/>
</dbReference>
<evidence type="ECO:0000259" key="1">
    <source>
        <dbReference type="PROSITE" id="PS50011"/>
    </source>
</evidence>
<protein>
    <recommendedName>
        <fullName evidence="1">Protein kinase domain-containing protein</fullName>
    </recommendedName>
</protein>
<dbReference type="InterPro" id="IPR011009">
    <property type="entry name" value="Kinase-like_dom_sf"/>
</dbReference>
<dbReference type="InterPro" id="IPR000719">
    <property type="entry name" value="Prot_kinase_dom"/>
</dbReference>
<accession>A0A401GP40</accession>
<gene>
    <name evidence="2" type="ORF">SCP_0509890</name>
</gene>
<dbReference type="RefSeq" id="XP_027614843.1">
    <property type="nucleotide sequence ID" value="XM_027759042.1"/>
</dbReference>
<evidence type="ECO:0000313" key="3">
    <source>
        <dbReference type="Proteomes" id="UP000287166"/>
    </source>
</evidence>
<feature type="domain" description="Protein kinase" evidence="1">
    <location>
        <begin position="36"/>
        <end position="358"/>
    </location>
</feature>
<name>A0A401GP40_9APHY</name>
<dbReference type="Proteomes" id="UP000287166">
    <property type="component" value="Unassembled WGS sequence"/>
</dbReference>
<evidence type="ECO:0000313" key="2">
    <source>
        <dbReference type="EMBL" id="GBE83930.1"/>
    </source>
</evidence>
<dbReference type="PANTHER" id="PTHR44167:SF24">
    <property type="entry name" value="SERINE_THREONINE-PROTEIN KINASE CHK2"/>
    <property type="match status" value="1"/>
</dbReference>
<dbReference type="AlphaFoldDB" id="A0A401GP40"/>
<dbReference type="InParanoid" id="A0A401GP40"/>
<dbReference type="Pfam" id="PF00069">
    <property type="entry name" value="Pkinase"/>
    <property type="match status" value="1"/>
</dbReference>
<sequence length="401" mass="46525">MDSIKVKHSVQTNLPGSLQAWRDIDPLRNSRWAEPWKVLRRFFTTAGYELYRAKEHPGEYIVPMTSTAPASESFGLYGDRSKFASCFPPFAQLFAARDRMNRDVVIKVISKGEEGANERRILEILNSEPLRSDPANATIPVLDFLEYEDYCFAVMPCCDSSSSYPFLYASECLDFAEQLLEALCFLHKHRIAHLDISFENIVVNHHGEMPEQYKYDQNCRSLKIWPPSEWRSTFPVRYCLLDFGISVHFPEDLPLSRCTTLPFPQGREHRAPETLGKAAFNPFAADVYQMARLLYAWFTDLANDVPDLLKLLQDMSYYNPSGRITASTALSRLRTLRTTITEEKLTELRERDILHFLIIPRSNFRLLREILEAGNWSLAGQYTWWLLKSWFYRMSGKEKID</sequence>
<dbReference type="STRING" id="139825.A0A401GP40"/>
<dbReference type="GeneID" id="38780847"/>
<dbReference type="GO" id="GO:0004674">
    <property type="term" value="F:protein serine/threonine kinase activity"/>
    <property type="evidence" value="ECO:0007669"/>
    <property type="project" value="TreeGrafter"/>
</dbReference>
<comment type="caution">
    <text evidence="2">The sequence shown here is derived from an EMBL/GenBank/DDBJ whole genome shotgun (WGS) entry which is preliminary data.</text>
</comment>
<dbReference type="GO" id="GO:0005634">
    <property type="term" value="C:nucleus"/>
    <property type="evidence" value="ECO:0007669"/>
    <property type="project" value="TreeGrafter"/>
</dbReference>
<organism evidence="2 3">
    <name type="scientific">Sparassis crispa</name>
    <dbReference type="NCBI Taxonomy" id="139825"/>
    <lineage>
        <taxon>Eukaryota</taxon>
        <taxon>Fungi</taxon>
        <taxon>Dikarya</taxon>
        <taxon>Basidiomycota</taxon>
        <taxon>Agaricomycotina</taxon>
        <taxon>Agaricomycetes</taxon>
        <taxon>Polyporales</taxon>
        <taxon>Sparassidaceae</taxon>
        <taxon>Sparassis</taxon>
    </lineage>
</organism>
<dbReference type="OrthoDB" id="3224178at2759"/>
<dbReference type="SMART" id="SM00220">
    <property type="entry name" value="S_TKc"/>
    <property type="match status" value="1"/>
</dbReference>